<feature type="transmembrane region" description="Helical" evidence="16">
    <location>
        <begin position="1259"/>
        <end position="1281"/>
    </location>
</feature>
<feature type="binding site" evidence="14">
    <location>
        <position position="998"/>
    </location>
    <ligand>
        <name>ATP</name>
        <dbReference type="ChEBI" id="CHEBI:30616"/>
    </ligand>
</feature>
<feature type="binding site" evidence="14">
    <location>
        <position position="1094"/>
    </location>
    <ligand>
        <name>ATP</name>
        <dbReference type="ChEBI" id="CHEBI:30616"/>
    </ligand>
</feature>
<gene>
    <name evidence="21" type="ORF">PVAND_006470</name>
</gene>
<dbReference type="Pfam" id="PF16212">
    <property type="entry name" value="PhoLip_ATPase_C"/>
    <property type="match status" value="1"/>
</dbReference>
<evidence type="ECO:0000256" key="15">
    <source>
        <dbReference type="PIRSR" id="PIRSR606539-3"/>
    </source>
</evidence>
<dbReference type="PANTHER" id="PTHR24092">
    <property type="entry name" value="PROBABLE PHOSPHOLIPID-TRANSPORTING ATPASE"/>
    <property type="match status" value="1"/>
</dbReference>
<evidence type="ECO:0000259" key="18">
    <source>
        <dbReference type="Pfam" id="PF00122"/>
    </source>
</evidence>
<dbReference type="GO" id="GO:0045332">
    <property type="term" value="P:phospholipid translocation"/>
    <property type="evidence" value="ECO:0007669"/>
    <property type="project" value="TreeGrafter"/>
</dbReference>
<dbReference type="InterPro" id="IPR008250">
    <property type="entry name" value="ATPase_P-typ_transduc_dom_A_sf"/>
</dbReference>
<evidence type="ECO:0000256" key="2">
    <source>
        <dbReference type="ARBA" id="ARBA00004308"/>
    </source>
</evidence>
<dbReference type="OrthoDB" id="377733at2759"/>
<reference evidence="21" key="1">
    <citation type="submission" date="2021-03" db="EMBL/GenBank/DDBJ databases">
        <title>Chromosome level genome of the anhydrobiotic midge Polypedilum vanderplanki.</title>
        <authorList>
            <person name="Yoshida Y."/>
            <person name="Kikawada T."/>
            <person name="Gusev O."/>
        </authorList>
    </citation>
    <scope>NUCLEOTIDE SEQUENCE</scope>
    <source>
        <strain evidence="21">NIAS01</strain>
        <tissue evidence="21">Whole body or cell culture</tissue>
    </source>
</reference>
<dbReference type="Gene3D" id="2.70.150.10">
    <property type="entry name" value="Calcium-transporting ATPase, cytoplasmic transduction domain A"/>
    <property type="match status" value="1"/>
</dbReference>
<feature type="binding site" evidence="14">
    <location>
        <position position="999"/>
    </location>
    <ligand>
        <name>ATP</name>
        <dbReference type="ChEBI" id="CHEBI:30616"/>
    </ligand>
</feature>
<feature type="compositionally biased region" description="Basic and acidic residues" evidence="17">
    <location>
        <begin position="121"/>
        <end position="130"/>
    </location>
</feature>
<dbReference type="GO" id="GO:0140326">
    <property type="term" value="F:ATPase-coupled intramembrane lipid transporter activity"/>
    <property type="evidence" value="ECO:0007669"/>
    <property type="project" value="UniProtKB-EC"/>
</dbReference>
<sequence>MEETRRKTSLTIPSNLQLPSSNHPQLQRHLSLSEAERTYIFSTNTTDNQAPGIRVGSGHSRSVSHGGGAINAQAGNLRPALKSAMKGGHQRALSQGQIQDATPRSGHSRVGSKTDFILPPTHKEADDSSREPSTAVVIARGHTRQASRSESVYTLRRQDLPPWWKRFLFCRSSKFEEYGFRNVVPNHIVPAKTQKRDHPNGKYMGNKIRTTKYTMLTFLPKNLLEQFHRVANIYFVFIQILNWVPELTVFGKEIAMIPLLIVLAATALKDLFEDRRRYASDKRINNSTCRVYHGETKRYVKIRWQDLNVGDIVHLSNNETVPADILLLKSSEPLGICYIDTCDLDGETNLKRRQVVRGFNERSNFTPSEFVSKLEIDAPTTKIYRFHGAMIHPSGERIPVNSDNLLLRESRLKNTSFVEGVVVYAGHETKAMLNNSGPRYKRSYLEQKMNIDVVWCVIILILLCAVGAIGCYLWLSKFSGEIPFLTSFDMADPKKESFYMFLRLIIILQILIPLALYVTIEVCKLFQVLIIHNSIELYDPHTDKKTECRAMNITENLGQIQYVFSDKTGTLTENRMVFRRCTIAGVDYNHPQSEEEKICLPNAPLPPVIPNTNLQIDLTHCDTNGRLSLHAQRCREFFTVLALCNTVVVSESPHRDCMNASGVIEGSEENGVTLVKASDPLINDITDHYLRLSESRSVSPSPTPSNNSKLQPPNSLKMNHVPSLSPINSSAESSPESDSPPMRIKALTPTGRVKSIIDQVSKLPIVPSILASTGKSVKKFHISTKHKLLQTSSKNNVKAVTTNQYEAESPDELALVNSSFAYNFILENRNPNTVLINEPNDGLVEYEILKVLPFDSNRKCMSIVVRKIGGHDVMLYTKGADSTILPALAKCTNDSEEYKLRERTQHQLDLYARQGLRVLVFAKRNLNPIEFSEWYSQHQEYEMSTDNREKKIRESFGLLERNLTLIGATGIEDRLQEDVPETIDSLLQAGIVVWVLTGDKTETAINIAYSAKLFHSQMEILKLTARSRDAAENCIKFYMDEIEKQLIEAGGNDLKNRALVVDGKTLTFILDPKSNLTVPFLELTRYCASVLCCRSTPLQKAYLVKVVKEEQKMSTLAIGDGANDVSMLQMADVGIGICGQEGMQAVMASDFAIAKFKILEKLLLIHGHLNYDRLAKLIIYFFYKNATFVFVLFWFQLYSGFSGSVMMEQMYVMIYNFLFTAVPPIAVGAFEKRLHEDILIKNPKLYRWGRLGKGYKNQFWLVMLDSLWQSLVIFFIAVKAYDDSTVGLWEFGATIVSSCIITMLCHFALEVRTWTIIHVGAIAFSLLSFLTFAFVYNTYCTTFMGLPNTARTIQDTMSNVVFYEIIILTPVLALLPRYFIRSLKNSIKPSDDIIVQLESKREIKRGEKLLASWSARSDTTTRSPIFRITHNQDQTLKTIS</sequence>
<feature type="active site" description="4-aspartylphosphate intermediate" evidence="13">
    <location>
        <position position="566"/>
    </location>
</feature>
<dbReference type="GO" id="GO:0005886">
    <property type="term" value="C:plasma membrane"/>
    <property type="evidence" value="ECO:0007669"/>
    <property type="project" value="TreeGrafter"/>
</dbReference>
<keyword evidence="11 16" id="KW-0472">Membrane</keyword>
<evidence type="ECO:0000256" key="12">
    <source>
        <dbReference type="ARBA" id="ARBA00034036"/>
    </source>
</evidence>
<dbReference type="GO" id="GO:0000287">
    <property type="term" value="F:magnesium ion binding"/>
    <property type="evidence" value="ECO:0007669"/>
    <property type="project" value="UniProtKB-UniRule"/>
</dbReference>
<dbReference type="GO" id="GO:0016887">
    <property type="term" value="F:ATP hydrolysis activity"/>
    <property type="evidence" value="ECO:0007669"/>
    <property type="project" value="InterPro"/>
</dbReference>
<keyword evidence="8 15" id="KW-0460">Magnesium</keyword>
<feature type="region of interest" description="Disordered" evidence="17">
    <location>
        <begin position="694"/>
        <end position="745"/>
    </location>
</feature>
<evidence type="ECO:0000256" key="17">
    <source>
        <dbReference type="SAM" id="MobiDB-lite"/>
    </source>
</evidence>
<dbReference type="InterPro" id="IPR036412">
    <property type="entry name" value="HAD-like_sf"/>
</dbReference>
<feature type="binding site" evidence="14">
    <location>
        <position position="1123"/>
    </location>
    <ligand>
        <name>ATP</name>
        <dbReference type="ChEBI" id="CHEBI:30616"/>
    </ligand>
</feature>
<comment type="cofactor">
    <cofactor evidence="15">
        <name>Mg(2+)</name>
        <dbReference type="ChEBI" id="CHEBI:18420"/>
    </cofactor>
</comment>
<evidence type="ECO:0000313" key="21">
    <source>
        <dbReference type="EMBL" id="KAG5676652.1"/>
    </source>
</evidence>
<evidence type="ECO:0000256" key="4">
    <source>
        <dbReference type="ARBA" id="ARBA00022692"/>
    </source>
</evidence>
<dbReference type="PANTHER" id="PTHR24092:SF218">
    <property type="entry name" value="PHOSPHOLIPID-TRANSPORTING ATPASE"/>
    <property type="match status" value="1"/>
</dbReference>
<keyword evidence="5 15" id="KW-0479">Metal-binding</keyword>
<feature type="compositionally biased region" description="Polar residues" evidence="17">
    <location>
        <begin position="9"/>
        <end position="25"/>
    </location>
</feature>
<feature type="transmembrane region" description="Helical" evidence="16">
    <location>
        <begin position="1287"/>
        <end position="1309"/>
    </location>
</feature>
<feature type="binding site" evidence="14">
    <location>
        <position position="567"/>
    </location>
    <ligand>
        <name>ATP</name>
        <dbReference type="ChEBI" id="CHEBI:30616"/>
    </ligand>
</feature>
<keyword evidence="7 14" id="KW-0067">ATP-binding</keyword>
<evidence type="ECO:0000256" key="11">
    <source>
        <dbReference type="ARBA" id="ARBA00023136"/>
    </source>
</evidence>
<dbReference type="InterPro" id="IPR023298">
    <property type="entry name" value="ATPase_P-typ_TM_dom_sf"/>
</dbReference>
<feature type="binding site" evidence="14">
    <location>
        <position position="997"/>
    </location>
    <ligand>
        <name>ATP</name>
        <dbReference type="ChEBI" id="CHEBI:30616"/>
    </ligand>
</feature>
<feature type="binding site" evidence="15">
    <location>
        <position position="566"/>
    </location>
    <ligand>
        <name>Mg(2+)</name>
        <dbReference type="ChEBI" id="CHEBI:18420"/>
    </ligand>
</feature>
<dbReference type="NCBIfam" id="TIGR01652">
    <property type="entry name" value="ATPase-Plipid"/>
    <property type="match status" value="2"/>
</dbReference>
<feature type="binding site" evidence="15">
    <location>
        <position position="568"/>
    </location>
    <ligand>
        <name>Mg(2+)</name>
        <dbReference type="ChEBI" id="CHEBI:18420"/>
    </ligand>
</feature>
<dbReference type="GO" id="GO:0005524">
    <property type="term" value="F:ATP binding"/>
    <property type="evidence" value="ECO:0007669"/>
    <property type="project" value="UniProtKB-UniRule"/>
</dbReference>
<dbReference type="InterPro" id="IPR006539">
    <property type="entry name" value="P-type_ATPase_IV"/>
</dbReference>
<dbReference type="InterPro" id="IPR032631">
    <property type="entry name" value="P-type_ATPase_N"/>
</dbReference>
<dbReference type="PROSITE" id="PS00154">
    <property type="entry name" value="ATPASE_E1_E2"/>
    <property type="match status" value="1"/>
</dbReference>
<accession>A0A9J6C399</accession>
<feature type="domain" description="P-type ATPase C-terminal" evidence="20">
    <location>
        <begin position="1146"/>
        <end position="1390"/>
    </location>
</feature>
<feature type="transmembrane region" description="Helical" evidence="16">
    <location>
        <begin position="1177"/>
        <end position="1198"/>
    </location>
</feature>
<dbReference type="InterPro" id="IPR001757">
    <property type="entry name" value="P_typ_ATPase"/>
</dbReference>
<keyword evidence="9 16" id="KW-1278">Translocase</keyword>
<dbReference type="SFLD" id="SFLDS00003">
    <property type="entry name" value="Haloacid_Dehalogenase"/>
    <property type="match status" value="1"/>
</dbReference>
<dbReference type="Gene3D" id="3.40.50.1000">
    <property type="entry name" value="HAD superfamily/HAD-like"/>
    <property type="match status" value="1"/>
</dbReference>
<feature type="binding site" evidence="14">
    <location>
        <position position="854"/>
    </location>
    <ligand>
        <name>ATP</name>
        <dbReference type="ChEBI" id="CHEBI:30616"/>
    </ligand>
</feature>
<evidence type="ECO:0000256" key="9">
    <source>
        <dbReference type="ARBA" id="ARBA00022967"/>
    </source>
</evidence>
<keyword evidence="10 16" id="KW-1133">Transmembrane helix</keyword>
<name>A0A9J6C399_POLVA</name>
<comment type="caution">
    <text evidence="21">The sequence shown here is derived from an EMBL/GenBank/DDBJ whole genome shotgun (WGS) entry which is preliminary data.</text>
</comment>
<dbReference type="SFLD" id="SFLDF00027">
    <property type="entry name" value="p-type_atpase"/>
    <property type="match status" value="1"/>
</dbReference>
<proteinExistence type="inferred from homology"/>
<evidence type="ECO:0000259" key="20">
    <source>
        <dbReference type="Pfam" id="PF16212"/>
    </source>
</evidence>
<feature type="compositionally biased region" description="Polar residues" evidence="17">
    <location>
        <begin position="92"/>
        <end position="102"/>
    </location>
</feature>
<dbReference type="InterPro" id="IPR044492">
    <property type="entry name" value="P_typ_ATPase_HD_dom"/>
</dbReference>
<dbReference type="FunFam" id="2.70.150.10:FF:000054">
    <property type="entry name" value="Phospholipid-transporting ATPase"/>
    <property type="match status" value="1"/>
</dbReference>
<dbReference type="SFLD" id="SFLDG00002">
    <property type="entry name" value="C1.7:_P-type_atpase_like"/>
    <property type="match status" value="1"/>
</dbReference>
<organism evidence="21 22">
    <name type="scientific">Polypedilum vanderplanki</name>
    <name type="common">Sleeping chironomid midge</name>
    <dbReference type="NCBI Taxonomy" id="319348"/>
    <lineage>
        <taxon>Eukaryota</taxon>
        <taxon>Metazoa</taxon>
        <taxon>Ecdysozoa</taxon>
        <taxon>Arthropoda</taxon>
        <taxon>Hexapoda</taxon>
        <taxon>Insecta</taxon>
        <taxon>Pterygota</taxon>
        <taxon>Neoptera</taxon>
        <taxon>Endopterygota</taxon>
        <taxon>Diptera</taxon>
        <taxon>Nematocera</taxon>
        <taxon>Chironomoidea</taxon>
        <taxon>Chironomidae</taxon>
        <taxon>Chironominae</taxon>
        <taxon>Polypedilum</taxon>
        <taxon>Polypedilum</taxon>
    </lineage>
</organism>
<feature type="binding site" evidence="14">
    <location>
        <position position="1100"/>
    </location>
    <ligand>
        <name>ATP</name>
        <dbReference type="ChEBI" id="CHEBI:30616"/>
    </ligand>
</feature>
<feature type="binding site" evidence="14">
    <location>
        <position position="878"/>
    </location>
    <ligand>
        <name>ATP</name>
        <dbReference type="ChEBI" id="CHEBI:30616"/>
    </ligand>
</feature>
<keyword evidence="6 14" id="KW-0547">Nucleotide-binding</keyword>
<evidence type="ECO:0000256" key="5">
    <source>
        <dbReference type="ARBA" id="ARBA00022723"/>
    </source>
</evidence>
<dbReference type="Gene3D" id="3.40.1110.10">
    <property type="entry name" value="Calcium-transporting ATPase, cytoplasmic domain N"/>
    <property type="match status" value="1"/>
</dbReference>
<dbReference type="SUPFAM" id="SSF56784">
    <property type="entry name" value="HAD-like"/>
    <property type="match status" value="1"/>
</dbReference>
<evidence type="ECO:0000313" key="22">
    <source>
        <dbReference type="Proteomes" id="UP001107558"/>
    </source>
</evidence>
<feature type="transmembrane region" description="Helical" evidence="16">
    <location>
        <begin position="1360"/>
        <end position="1380"/>
    </location>
</feature>
<dbReference type="PRINTS" id="PR00119">
    <property type="entry name" value="CATATPASE"/>
</dbReference>
<evidence type="ECO:0000256" key="14">
    <source>
        <dbReference type="PIRSR" id="PIRSR606539-2"/>
    </source>
</evidence>
<feature type="region of interest" description="Disordered" evidence="17">
    <location>
        <begin position="1"/>
        <end position="25"/>
    </location>
</feature>
<feature type="transmembrane region" description="Helical" evidence="16">
    <location>
        <begin position="1316"/>
        <end position="1336"/>
    </location>
</feature>
<feature type="transmembrane region" description="Helical" evidence="16">
    <location>
        <begin position="1210"/>
        <end position="1230"/>
    </location>
</feature>
<evidence type="ECO:0000256" key="6">
    <source>
        <dbReference type="ARBA" id="ARBA00022741"/>
    </source>
</evidence>
<feature type="binding site" evidence="15">
    <location>
        <position position="1120"/>
    </location>
    <ligand>
        <name>Mg(2+)</name>
        <dbReference type="ChEBI" id="CHEBI:18420"/>
    </ligand>
</feature>
<dbReference type="Pfam" id="PF13246">
    <property type="entry name" value="Cation_ATPase"/>
    <property type="match status" value="1"/>
</dbReference>
<feature type="domain" description="P-type ATPase A" evidence="18">
    <location>
        <begin position="286"/>
        <end position="332"/>
    </location>
</feature>
<dbReference type="FunFam" id="3.40.50.1000:FF:000130">
    <property type="entry name" value="Phospholipid-transporting ATPase"/>
    <property type="match status" value="1"/>
</dbReference>
<comment type="subcellular location">
    <subcellularLocation>
        <location evidence="2">Endomembrane system</location>
    </subcellularLocation>
    <subcellularLocation>
        <location evidence="1 16">Membrane</location>
        <topology evidence="1 16">Multi-pass membrane protein</topology>
    </subcellularLocation>
</comment>
<feature type="region of interest" description="Disordered" evidence="17">
    <location>
        <begin position="82"/>
        <end position="132"/>
    </location>
</feature>
<evidence type="ECO:0000256" key="8">
    <source>
        <dbReference type="ARBA" id="ARBA00022842"/>
    </source>
</evidence>
<dbReference type="EC" id="7.6.2.1" evidence="16"/>
<feature type="transmembrane region" description="Helical" evidence="16">
    <location>
        <begin position="498"/>
        <end position="520"/>
    </location>
</feature>
<evidence type="ECO:0000256" key="1">
    <source>
        <dbReference type="ARBA" id="ARBA00004141"/>
    </source>
</evidence>
<dbReference type="InterPro" id="IPR032630">
    <property type="entry name" value="P_typ_ATPase_c"/>
</dbReference>
<feature type="binding site" evidence="14">
    <location>
        <position position="917"/>
    </location>
    <ligand>
        <name>ATP</name>
        <dbReference type="ChEBI" id="CHEBI:30616"/>
    </ligand>
</feature>
<dbReference type="InterPro" id="IPR023299">
    <property type="entry name" value="ATPase_P-typ_cyto_dom_N"/>
</dbReference>
<feature type="compositionally biased region" description="Low complexity" evidence="17">
    <location>
        <begin position="722"/>
        <end position="741"/>
    </location>
</feature>
<dbReference type="Proteomes" id="UP001107558">
    <property type="component" value="Chromosome 2"/>
</dbReference>
<feature type="binding site" evidence="14">
    <location>
        <position position="568"/>
    </location>
    <ligand>
        <name>ATP</name>
        <dbReference type="ChEBI" id="CHEBI:30616"/>
    </ligand>
</feature>
<dbReference type="SUPFAM" id="SSF81665">
    <property type="entry name" value="Calcium ATPase, transmembrane domain M"/>
    <property type="match status" value="1"/>
</dbReference>
<feature type="binding site" evidence="14">
    <location>
        <position position="812"/>
    </location>
    <ligand>
        <name>ATP</name>
        <dbReference type="ChEBI" id="CHEBI:30616"/>
    </ligand>
</feature>
<dbReference type="Pfam" id="PF16209">
    <property type="entry name" value="PhoLip_ATPase_N"/>
    <property type="match status" value="1"/>
</dbReference>
<keyword evidence="22" id="KW-1185">Reference proteome</keyword>
<evidence type="ECO:0000259" key="19">
    <source>
        <dbReference type="Pfam" id="PF16209"/>
    </source>
</evidence>
<dbReference type="SUPFAM" id="SSF81653">
    <property type="entry name" value="Calcium ATPase, transduction domain A"/>
    <property type="match status" value="1"/>
</dbReference>
<evidence type="ECO:0000256" key="7">
    <source>
        <dbReference type="ARBA" id="ARBA00022840"/>
    </source>
</evidence>
<dbReference type="SUPFAM" id="SSF81660">
    <property type="entry name" value="Metal cation-transporting ATPase, ATP-binding domain N"/>
    <property type="match status" value="1"/>
</dbReference>
<feature type="compositionally biased region" description="Low complexity" evidence="17">
    <location>
        <begin position="695"/>
        <end position="708"/>
    </location>
</feature>
<protein>
    <recommendedName>
        <fullName evidence="16">Phospholipid-transporting ATPase</fullName>
        <ecNumber evidence="16">7.6.2.1</ecNumber>
    </recommendedName>
</protein>
<evidence type="ECO:0000256" key="13">
    <source>
        <dbReference type="PIRSR" id="PIRSR606539-1"/>
    </source>
</evidence>
<evidence type="ECO:0000256" key="3">
    <source>
        <dbReference type="ARBA" id="ARBA00008109"/>
    </source>
</evidence>
<comment type="catalytic activity">
    <reaction evidence="12 16">
        <text>ATP + H2O + phospholipidSide 1 = ADP + phosphate + phospholipidSide 2.</text>
        <dbReference type="EC" id="7.6.2.1"/>
    </reaction>
</comment>
<feature type="domain" description="P-type ATPase N-terminal" evidence="19">
    <location>
        <begin position="198"/>
        <end position="254"/>
    </location>
</feature>
<dbReference type="InterPro" id="IPR023214">
    <property type="entry name" value="HAD_sf"/>
</dbReference>
<feature type="binding site" evidence="14">
    <location>
        <position position="566"/>
    </location>
    <ligand>
        <name>ATP</name>
        <dbReference type="ChEBI" id="CHEBI:30616"/>
    </ligand>
</feature>
<feature type="binding site" evidence="14">
    <location>
        <position position="1124"/>
    </location>
    <ligand>
        <name>ATP</name>
        <dbReference type="ChEBI" id="CHEBI:30616"/>
    </ligand>
</feature>
<dbReference type="Pfam" id="PF00122">
    <property type="entry name" value="E1-E2_ATPase"/>
    <property type="match status" value="1"/>
</dbReference>
<feature type="binding site" evidence="15">
    <location>
        <position position="1124"/>
    </location>
    <ligand>
        <name>Mg(2+)</name>
        <dbReference type="ChEBI" id="CHEBI:18420"/>
    </ligand>
</feature>
<keyword evidence="4 16" id="KW-0812">Transmembrane</keyword>
<dbReference type="EMBL" id="JADBJN010000002">
    <property type="protein sequence ID" value="KAG5676652.1"/>
    <property type="molecule type" value="Genomic_DNA"/>
</dbReference>
<evidence type="ECO:0000256" key="16">
    <source>
        <dbReference type="RuleBase" id="RU362033"/>
    </source>
</evidence>
<evidence type="ECO:0000256" key="10">
    <source>
        <dbReference type="ARBA" id="ARBA00022989"/>
    </source>
</evidence>
<dbReference type="NCBIfam" id="TIGR01494">
    <property type="entry name" value="ATPase_P-type"/>
    <property type="match status" value="1"/>
</dbReference>
<feature type="transmembrane region" description="Helical" evidence="16">
    <location>
        <begin position="451"/>
        <end position="475"/>
    </location>
</feature>
<dbReference type="InterPro" id="IPR059000">
    <property type="entry name" value="ATPase_P-type_domA"/>
</dbReference>
<dbReference type="InterPro" id="IPR018303">
    <property type="entry name" value="ATPase_P-typ_P_site"/>
</dbReference>
<comment type="similarity">
    <text evidence="3 16">Belongs to the cation transport ATPase (P-type) (TC 3.A.3) family. Type IV subfamily.</text>
</comment>